<protein>
    <submittedName>
        <fullName evidence="5">Methyl-accepting chemotaxis sensory transducer</fullName>
    </submittedName>
</protein>
<evidence type="ECO:0000313" key="6">
    <source>
        <dbReference type="Proteomes" id="UP000001401"/>
    </source>
</evidence>
<feature type="transmembrane region" description="Helical" evidence="3">
    <location>
        <begin position="66"/>
        <end position="83"/>
    </location>
</feature>
<evidence type="ECO:0000256" key="3">
    <source>
        <dbReference type="SAM" id="Phobius"/>
    </source>
</evidence>
<dbReference type="CDD" id="cd11386">
    <property type="entry name" value="MCP_signal"/>
    <property type="match status" value="1"/>
</dbReference>
<feature type="transmembrane region" description="Helical" evidence="3">
    <location>
        <begin position="140"/>
        <end position="161"/>
    </location>
</feature>
<reference evidence="5 6" key="1">
    <citation type="submission" date="2010-12" db="EMBL/GenBank/DDBJ databases">
        <title>Complete sequence of Bacillus cellulosilyticus DSM 2522.</title>
        <authorList>
            <consortium name="US DOE Joint Genome Institute"/>
            <person name="Lucas S."/>
            <person name="Copeland A."/>
            <person name="Lapidus A."/>
            <person name="Cheng J.-F."/>
            <person name="Bruce D."/>
            <person name="Goodwin L."/>
            <person name="Pitluck S."/>
            <person name="Chertkov O."/>
            <person name="Detter J.C."/>
            <person name="Han C."/>
            <person name="Tapia R."/>
            <person name="Land M."/>
            <person name="Hauser L."/>
            <person name="Jeffries C."/>
            <person name="Kyrpides N."/>
            <person name="Ivanova N."/>
            <person name="Mikhailova N."/>
            <person name="Brumm P."/>
            <person name="Mead D."/>
            <person name="Woyke T."/>
        </authorList>
    </citation>
    <scope>NUCLEOTIDE SEQUENCE [LARGE SCALE GENOMIC DNA]</scope>
    <source>
        <strain evidence="6">ATCC 21833 / DSM 2522 / FERM P-1141 / JCM 9156 / N-4</strain>
    </source>
</reference>
<dbReference type="InterPro" id="IPR004089">
    <property type="entry name" value="MCPsignal_dom"/>
</dbReference>
<sequence>MNKNTFYHGRNKIVTILLWVSYILGLINSLIIGAEWSGLITYGIAGLFIVIPMTIFTFFKLFTTKLHYYVAVGFPLLVLVTIIGSPKLSNYALIYFSLAIVMLYNHTISIALTGFLGGCLTVFFFFNFHEEMFYGADTEILVTLLAVNIATVIIFVTQAYLGGKTLNKMEKDSIEIENKKNDVEKLLSKVKETVGVLASFNTSFKSNIEKTNQISDELTIGFSEVSKVIEAQASSVTDMNESMINSGDIITNVVDSANTLSSISKKTEMAAHSGQAMINTLSDEMMQVNKSVHNASSLMVQLNQETEKIGSILNTINEVSEQTNLLALNAAIEAARAGEAGKGFAVVADEVRKLAESSQKSTLEIAGIINSIQAKTVEVTNQVQEGEQAVSTSLEVTEKTKSTFVEMLEHANEVLRQSELVAQQLKAMENNSSAIIDEISSLSSGAQQSSASVEEILASAEEQHQQINDIVKSYKELELLSDQLQSLVKN</sequence>
<proteinExistence type="predicted"/>
<dbReference type="GO" id="GO:0016020">
    <property type="term" value="C:membrane"/>
    <property type="evidence" value="ECO:0007669"/>
    <property type="project" value="InterPro"/>
</dbReference>
<dbReference type="HOGENOM" id="CLU_000445_107_18_9"/>
<evidence type="ECO:0000259" key="4">
    <source>
        <dbReference type="PROSITE" id="PS50111"/>
    </source>
</evidence>
<dbReference type="PANTHER" id="PTHR32089:SF112">
    <property type="entry name" value="LYSOZYME-LIKE PROTEIN-RELATED"/>
    <property type="match status" value="1"/>
</dbReference>
<dbReference type="OrthoDB" id="2166737at2"/>
<feature type="domain" description="Methyl-accepting transducer" evidence="4">
    <location>
        <begin position="207"/>
        <end position="464"/>
    </location>
</feature>
<keyword evidence="3" id="KW-1133">Transmembrane helix</keyword>
<feature type="transmembrane region" description="Helical" evidence="3">
    <location>
        <begin position="12"/>
        <end position="33"/>
    </location>
</feature>
<accession>E6TYG4</accession>
<dbReference type="SMART" id="SM00283">
    <property type="entry name" value="MA"/>
    <property type="match status" value="1"/>
</dbReference>
<dbReference type="RefSeq" id="WP_013487243.1">
    <property type="nucleotide sequence ID" value="NC_014829.1"/>
</dbReference>
<dbReference type="PANTHER" id="PTHR32089">
    <property type="entry name" value="METHYL-ACCEPTING CHEMOTAXIS PROTEIN MCPB"/>
    <property type="match status" value="1"/>
</dbReference>
<organism evidence="5 6">
    <name type="scientific">Evansella cellulosilytica (strain ATCC 21833 / DSM 2522 / FERM P-1141 / JCM 9156 / N-4)</name>
    <name type="common">Bacillus cellulosilyticus</name>
    <dbReference type="NCBI Taxonomy" id="649639"/>
    <lineage>
        <taxon>Bacteria</taxon>
        <taxon>Bacillati</taxon>
        <taxon>Bacillota</taxon>
        <taxon>Bacilli</taxon>
        <taxon>Bacillales</taxon>
        <taxon>Bacillaceae</taxon>
        <taxon>Evansella</taxon>
    </lineage>
</organism>
<dbReference type="Pfam" id="PF00015">
    <property type="entry name" value="MCPsignal"/>
    <property type="match status" value="1"/>
</dbReference>
<feature type="transmembrane region" description="Helical" evidence="3">
    <location>
        <begin position="39"/>
        <end position="59"/>
    </location>
</feature>
<keyword evidence="3" id="KW-0472">Membrane</keyword>
<dbReference type="GO" id="GO:0007165">
    <property type="term" value="P:signal transduction"/>
    <property type="evidence" value="ECO:0007669"/>
    <property type="project" value="UniProtKB-KW"/>
</dbReference>
<dbReference type="KEGG" id="bco:Bcell_0620"/>
<keyword evidence="1 2" id="KW-0807">Transducer</keyword>
<dbReference type="Gene3D" id="1.10.287.950">
    <property type="entry name" value="Methyl-accepting chemotaxis protein"/>
    <property type="match status" value="1"/>
</dbReference>
<evidence type="ECO:0000256" key="2">
    <source>
        <dbReference type="PROSITE-ProRule" id="PRU00284"/>
    </source>
</evidence>
<name>E6TYG4_EVAC2</name>
<dbReference type="Proteomes" id="UP000001401">
    <property type="component" value="Chromosome"/>
</dbReference>
<dbReference type="SUPFAM" id="SSF58104">
    <property type="entry name" value="Methyl-accepting chemotaxis protein (MCP) signaling domain"/>
    <property type="match status" value="1"/>
</dbReference>
<dbReference type="STRING" id="649639.Bcell_0620"/>
<evidence type="ECO:0000256" key="1">
    <source>
        <dbReference type="ARBA" id="ARBA00023224"/>
    </source>
</evidence>
<keyword evidence="6" id="KW-1185">Reference proteome</keyword>
<dbReference type="PROSITE" id="PS50111">
    <property type="entry name" value="CHEMOTAXIS_TRANSDUC_2"/>
    <property type="match status" value="1"/>
</dbReference>
<keyword evidence="3" id="KW-0812">Transmembrane</keyword>
<dbReference type="eggNOG" id="COG0840">
    <property type="taxonomic scope" value="Bacteria"/>
</dbReference>
<dbReference type="EMBL" id="CP002394">
    <property type="protein sequence ID" value="ADU28902.1"/>
    <property type="molecule type" value="Genomic_DNA"/>
</dbReference>
<evidence type="ECO:0000313" key="5">
    <source>
        <dbReference type="EMBL" id="ADU28902.1"/>
    </source>
</evidence>
<feature type="transmembrane region" description="Helical" evidence="3">
    <location>
        <begin position="110"/>
        <end position="128"/>
    </location>
</feature>
<dbReference type="AlphaFoldDB" id="E6TYG4"/>
<gene>
    <name evidence="5" type="ordered locus">Bcell_0620</name>
</gene>